<feature type="domain" description="CUT" evidence="13">
    <location>
        <begin position="738"/>
        <end position="824"/>
    </location>
</feature>
<dbReference type="InterPro" id="IPR001356">
    <property type="entry name" value="HD"/>
</dbReference>
<dbReference type="GO" id="GO:0000978">
    <property type="term" value="F:RNA polymerase II cis-regulatory region sequence-specific DNA binding"/>
    <property type="evidence" value="ECO:0007669"/>
    <property type="project" value="TreeGrafter"/>
</dbReference>
<dbReference type="SUPFAM" id="SSF47413">
    <property type="entry name" value="lambda repressor-like DNA-binding domains"/>
    <property type="match status" value="1"/>
</dbReference>
<feature type="compositionally biased region" description="Acidic residues" evidence="11">
    <location>
        <begin position="295"/>
        <end position="312"/>
    </location>
</feature>
<reference evidence="15" key="1">
    <citation type="submission" date="2025-08" db="UniProtKB">
        <authorList>
            <consortium name="RefSeq"/>
        </authorList>
    </citation>
    <scope>IDENTIFICATION</scope>
    <source>
        <strain evidence="15">15112-1751.03</strain>
        <tissue evidence="15">Whole Adult</tissue>
    </source>
</reference>
<dbReference type="PROSITE" id="PS51042">
    <property type="entry name" value="CUT"/>
    <property type="match status" value="1"/>
</dbReference>
<dbReference type="CTD" id="45816"/>
<dbReference type="CDD" id="cd00086">
    <property type="entry name" value="homeodomain"/>
    <property type="match status" value="1"/>
</dbReference>
<dbReference type="RefSeq" id="XP_034112008.1">
    <property type="nucleotide sequence ID" value="XM_034256117.2"/>
</dbReference>
<dbReference type="Pfam" id="PF02376">
    <property type="entry name" value="CUT"/>
    <property type="match status" value="1"/>
</dbReference>
<name>A0A6P8XHB5_DROAB</name>
<dbReference type="SMART" id="SM01109">
    <property type="entry name" value="CUT"/>
    <property type="match status" value="1"/>
</dbReference>
<feature type="DNA-binding region" description="Homeobox" evidence="8">
    <location>
        <begin position="909"/>
        <end position="968"/>
    </location>
</feature>
<dbReference type="GO" id="GO:0000981">
    <property type="term" value="F:DNA-binding transcription factor activity, RNA polymerase II-specific"/>
    <property type="evidence" value="ECO:0007669"/>
    <property type="project" value="TreeGrafter"/>
</dbReference>
<dbReference type="Proteomes" id="UP000515160">
    <property type="component" value="Chromosome 4"/>
</dbReference>
<evidence type="ECO:0000256" key="4">
    <source>
        <dbReference type="ARBA" id="ARBA00023125"/>
    </source>
</evidence>
<feature type="region of interest" description="Disordered" evidence="11">
    <location>
        <begin position="295"/>
        <end position="325"/>
    </location>
</feature>
<protein>
    <recommendedName>
        <fullName evidence="10">One cut domain family member</fullName>
    </recommendedName>
</protein>
<dbReference type="FunFam" id="1.10.260.40:FF:000005">
    <property type="entry name" value="One cut domain family member"/>
    <property type="match status" value="1"/>
</dbReference>
<dbReference type="GO" id="GO:0005634">
    <property type="term" value="C:nucleus"/>
    <property type="evidence" value="ECO:0007669"/>
    <property type="project" value="UniProtKB-SubCell"/>
</dbReference>
<keyword evidence="3 10" id="KW-0805">Transcription regulation</keyword>
<keyword evidence="4 8" id="KW-0238">DNA-binding</keyword>
<evidence type="ECO:0000313" key="15">
    <source>
        <dbReference type="RefSeq" id="XP_034112008.1"/>
    </source>
</evidence>
<evidence type="ECO:0000256" key="7">
    <source>
        <dbReference type="ARBA" id="ARBA00023242"/>
    </source>
</evidence>
<dbReference type="PROSITE" id="PS50071">
    <property type="entry name" value="HOMEOBOX_2"/>
    <property type="match status" value="1"/>
</dbReference>
<keyword evidence="14" id="KW-1185">Reference proteome</keyword>
<feature type="region of interest" description="Disordered" evidence="11">
    <location>
        <begin position="236"/>
        <end position="263"/>
    </location>
</feature>
<evidence type="ECO:0000256" key="5">
    <source>
        <dbReference type="ARBA" id="ARBA00023155"/>
    </source>
</evidence>
<dbReference type="PANTHER" id="PTHR14057:SF47">
    <property type="entry name" value="HOMEOBOX PROTEIN ONECUT"/>
    <property type="match status" value="1"/>
</dbReference>
<dbReference type="OrthoDB" id="10068888at2759"/>
<evidence type="ECO:0000256" key="10">
    <source>
        <dbReference type="RuleBase" id="RU361129"/>
    </source>
</evidence>
<feature type="region of interest" description="Disordered" evidence="11">
    <location>
        <begin position="881"/>
        <end position="909"/>
    </location>
</feature>
<sequence length="1047" mass="114525">MESISEIIDSETFCHQLVDESTEFIAVGPGRGDGCGGGHARELESDESTTSEAPAVLSNVMRKLIGAPTTPHDDNRIHSPDDETRSVVMVIDEMQNHNVETTYQLVPQQSLQLQGGRTLPLSSLLPIHQHQRPDRMVENCSPADFVSTDLSLDGLTVSTSSQIVAVKDEEEHRLVIVHGGEHCEISIDNPNSSHIDISRTISNINVIDELSSDGSEEVTLNQHHQQLLEEQHQHYNHQEEHQQYSHRLIHQQQDQQRRQQEASVQLGIGHHNNIEHHHRETLSVIVQTQVDVGADDEEEDVDDDDDDNDDEHDSPLALGSVDNSLEHSTYQTLTSVNNNHRISPPPFSPTSYATLTPIQPLPPISTMSDKFAYSGHISGSATSSSGNGNNSSINNCRINGRGSADGSSNDCASFSSLPSLPSAVPQQSGSLGSLSLSSLGRVQSPYSSLPYDKLPSLISPPPPLNYTQSPSHGIGGIVGSTSPVGAIAPVCEALSPHHNSTLRTSGNINNNQQTDHQTMNVICLSPGAPASIGDGGVDSNFKSSTFSKTHASQTRELLMATATSSSSTSDRCSQSRSRLQQLQQIPTPPMLSPHSVTASGSVMSISQQSSPHMNGGTVPSISVDLPVIDALSRRLSPIPPPARNDVSSISVANCDQNLGQSLEQQRPQLHQAGIKTAESNTNNGHVLANIPTGDHLNVCISQQQQQRHQPNGPLADQQQQPKSSTTSASNGTVISRTNTTINEMEEINTKELAQRISAELKRYSIPQAIFAQRVLCRSQGTLSDLLRNPKPWSKLKSGRETFRRMFKWLQEPEFQRMSALRLAAAQIPQRQSSGTTSTGSVCNITPTESNTPTSSSTVSNTVYLHAPSISANCMGNTSACASASESTGQSNSTNCRRKEEPQIEQMPQPKKPRLVFTDLQRRTLQAIFKETKRPSKEMQVTIARQLGLEPTTVGNFFMNARRRSMDKWREDDIKNNIQQMRNNHQQDEPDERESNIHEQSSLGHYENLHTTAISPLGTFDDDGEMDLDLENPDFLVDEHDDDDQDML</sequence>
<comment type="similarity">
    <text evidence="2 10">Belongs to the CUT homeobox family.</text>
</comment>
<dbReference type="FunFam" id="1.10.10.60:FF:000054">
    <property type="entry name" value="One cut domain family member"/>
    <property type="match status" value="1"/>
</dbReference>
<dbReference type="InterPro" id="IPR003350">
    <property type="entry name" value="CUT_dom"/>
</dbReference>
<dbReference type="InterPro" id="IPR051649">
    <property type="entry name" value="CUT_Homeobox"/>
</dbReference>
<dbReference type="InterPro" id="IPR010982">
    <property type="entry name" value="Lambda_DNA-bd_dom_sf"/>
</dbReference>
<organism evidence="14 15">
    <name type="scientific">Drosophila albomicans</name>
    <name type="common">Fruit fly</name>
    <dbReference type="NCBI Taxonomy" id="7291"/>
    <lineage>
        <taxon>Eukaryota</taxon>
        <taxon>Metazoa</taxon>
        <taxon>Ecdysozoa</taxon>
        <taxon>Arthropoda</taxon>
        <taxon>Hexapoda</taxon>
        <taxon>Insecta</taxon>
        <taxon>Pterygota</taxon>
        <taxon>Neoptera</taxon>
        <taxon>Endopterygota</taxon>
        <taxon>Diptera</taxon>
        <taxon>Brachycera</taxon>
        <taxon>Muscomorpha</taxon>
        <taxon>Ephydroidea</taxon>
        <taxon>Drosophilidae</taxon>
        <taxon>Drosophila</taxon>
    </lineage>
</organism>
<feature type="compositionally biased region" description="Polar residues" evidence="11">
    <location>
        <begin position="881"/>
        <end position="894"/>
    </location>
</feature>
<dbReference type="SUPFAM" id="SSF46689">
    <property type="entry name" value="Homeodomain-like"/>
    <property type="match status" value="1"/>
</dbReference>
<feature type="region of interest" description="Disordered" evidence="11">
    <location>
        <begin position="701"/>
        <end position="739"/>
    </location>
</feature>
<dbReference type="Pfam" id="PF00046">
    <property type="entry name" value="Homeodomain"/>
    <property type="match status" value="1"/>
</dbReference>
<evidence type="ECO:0000256" key="2">
    <source>
        <dbReference type="ARBA" id="ARBA00008190"/>
    </source>
</evidence>
<feature type="region of interest" description="Disordered" evidence="11">
    <location>
        <begin position="335"/>
        <end position="354"/>
    </location>
</feature>
<evidence type="ECO:0000256" key="3">
    <source>
        <dbReference type="ARBA" id="ARBA00023015"/>
    </source>
</evidence>
<accession>A0A6P8XHB5</accession>
<evidence type="ECO:0000256" key="9">
    <source>
        <dbReference type="RuleBase" id="RU000682"/>
    </source>
</evidence>
<evidence type="ECO:0000313" key="14">
    <source>
        <dbReference type="Proteomes" id="UP000515160"/>
    </source>
</evidence>
<dbReference type="GeneID" id="117573157"/>
<feature type="region of interest" description="Disordered" evidence="11">
    <location>
        <begin position="1013"/>
        <end position="1047"/>
    </location>
</feature>
<evidence type="ECO:0000256" key="8">
    <source>
        <dbReference type="PROSITE-ProRule" id="PRU00108"/>
    </source>
</evidence>
<dbReference type="Gene3D" id="1.10.260.40">
    <property type="entry name" value="lambda repressor-like DNA-binding domains"/>
    <property type="match status" value="1"/>
</dbReference>
<keyword evidence="6 10" id="KW-0804">Transcription</keyword>
<evidence type="ECO:0000256" key="1">
    <source>
        <dbReference type="ARBA" id="ARBA00004123"/>
    </source>
</evidence>
<proteinExistence type="inferred from homology"/>
<dbReference type="SMART" id="SM00389">
    <property type="entry name" value="HOX"/>
    <property type="match status" value="1"/>
</dbReference>
<dbReference type="Gene3D" id="1.10.10.60">
    <property type="entry name" value="Homeodomain-like"/>
    <property type="match status" value="1"/>
</dbReference>
<feature type="domain" description="Homeobox" evidence="12">
    <location>
        <begin position="907"/>
        <end position="967"/>
    </location>
</feature>
<feature type="compositionally biased region" description="Low complexity" evidence="11">
    <location>
        <begin position="832"/>
        <end position="857"/>
    </location>
</feature>
<feature type="region of interest" description="Disordered" evidence="11">
    <location>
        <begin position="29"/>
        <end position="52"/>
    </location>
</feature>
<feature type="compositionally biased region" description="Polar residues" evidence="11">
    <location>
        <begin position="716"/>
        <end position="739"/>
    </location>
</feature>
<evidence type="ECO:0000259" key="12">
    <source>
        <dbReference type="PROSITE" id="PS50071"/>
    </source>
</evidence>
<feature type="compositionally biased region" description="Acidic residues" evidence="11">
    <location>
        <begin position="1019"/>
        <end position="1031"/>
    </location>
</feature>
<dbReference type="InterPro" id="IPR009057">
    <property type="entry name" value="Homeodomain-like_sf"/>
</dbReference>
<keyword evidence="5 8" id="KW-0371">Homeobox</keyword>
<gene>
    <name evidence="15" type="primary">LOC117573157</name>
</gene>
<comment type="subcellular location">
    <subcellularLocation>
        <location evidence="1 8 9">Nucleus</location>
    </subcellularLocation>
</comment>
<dbReference type="AlphaFoldDB" id="A0A6P8XHB5"/>
<evidence type="ECO:0000256" key="6">
    <source>
        <dbReference type="ARBA" id="ARBA00023163"/>
    </source>
</evidence>
<feature type="compositionally biased region" description="Gly residues" evidence="11">
    <location>
        <begin position="29"/>
        <end position="38"/>
    </location>
</feature>
<keyword evidence="7 8" id="KW-0539">Nucleus</keyword>
<feature type="region of interest" description="Disordered" evidence="11">
    <location>
        <begin position="827"/>
        <end position="857"/>
    </location>
</feature>
<evidence type="ECO:0000256" key="11">
    <source>
        <dbReference type="SAM" id="MobiDB-lite"/>
    </source>
</evidence>
<feature type="compositionally biased region" description="Acidic residues" evidence="11">
    <location>
        <begin position="1038"/>
        <end position="1047"/>
    </location>
</feature>
<dbReference type="PANTHER" id="PTHR14057">
    <property type="entry name" value="TRANSCRIPTION FACTOR ONECUT"/>
    <property type="match status" value="1"/>
</dbReference>
<evidence type="ECO:0000259" key="13">
    <source>
        <dbReference type="PROSITE" id="PS51042"/>
    </source>
</evidence>